<dbReference type="AlphaFoldDB" id="A0A3E0ICW6"/>
<comment type="caution">
    <text evidence="1">The sequence shown here is derived from an EMBL/GenBank/DDBJ whole genome shotgun (WGS) entry which is preliminary data.</text>
</comment>
<name>A0A3E0ICW6_9FLAO</name>
<accession>A0A3E0ICW6</accession>
<dbReference type="Proteomes" id="UP000256884">
    <property type="component" value="Unassembled WGS sequence"/>
</dbReference>
<dbReference type="SUPFAM" id="SSF55486">
    <property type="entry name" value="Metalloproteases ('zincins'), catalytic domain"/>
    <property type="match status" value="1"/>
</dbReference>
<evidence type="ECO:0008006" key="3">
    <source>
        <dbReference type="Google" id="ProtNLM"/>
    </source>
</evidence>
<organism evidence="1 2">
    <name type="scientific">Tenacibaculum gallaicum</name>
    <dbReference type="NCBI Taxonomy" id="561505"/>
    <lineage>
        <taxon>Bacteria</taxon>
        <taxon>Pseudomonadati</taxon>
        <taxon>Bacteroidota</taxon>
        <taxon>Flavobacteriia</taxon>
        <taxon>Flavobacteriales</taxon>
        <taxon>Flavobacteriaceae</taxon>
        <taxon>Tenacibaculum</taxon>
    </lineage>
</organism>
<sequence>MRKEFFTVLLFSVLLWACSAENESIINDDVEVVKENRKPTGASANDLLSDNIYKKMIVELVYVEGFEPTEEAKNNFKSFIEERTFKSNGVELYTKSIPATGREVYTINDVVAIENQYRTYYNTSNTIAVWALFVNGKSSKDSDSSFVLGTAYYNTSFVIFEETIRELSNGTFEPERSLLESSVIHHEFGHILGLTNLGTPLQSNHEDADHPKHCNEENCLMYWAAETSQGIGNLFSTNQIPKLDSQCISDLQANGGR</sequence>
<reference evidence="1 2" key="1">
    <citation type="submission" date="2018-08" db="EMBL/GenBank/DDBJ databases">
        <title>Genomic Encyclopedia of Type Strains, Phase IV (KMG-IV): sequencing the most valuable type-strain genomes for metagenomic binning, comparative biology and taxonomic classification.</title>
        <authorList>
            <person name="Goeker M."/>
        </authorList>
    </citation>
    <scope>NUCLEOTIDE SEQUENCE [LARGE SCALE GENOMIC DNA]</scope>
    <source>
        <strain evidence="1 2">DSM 18841</strain>
    </source>
</reference>
<evidence type="ECO:0000313" key="2">
    <source>
        <dbReference type="Proteomes" id="UP000256884"/>
    </source>
</evidence>
<dbReference type="EMBL" id="QUNS01000001">
    <property type="protein sequence ID" value="REH56580.1"/>
    <property type="molecule type" value="Genomic_DNA"/>
</dbReference>
<protein>
    <recommendedName>
        <fullName evidence="3">Membrane metalloprotease</fullName>
    </recommendedName>
</protein>
<keyword evidence="2" id="KW-1185">Reference proteome</keyword>
<dbReference type="GO" id="GO:0008237">
    <property type="term" value="F:metallopeptidase activity"/>
    <property type="evidence" value="ECO:0007669"/>
    <property type="project" value="InterPro"/>
</dbReference>
<evidence type="ECO:0000313" key="1">
    <source>
        <dbReference type="EMBL" id="REH56580.1"/>
    </source>
</evidence>
<dbReference type="OrthoDB" id="1121673at2"/>
<dbReference type="Gene3D" id="3.40.390.10">
    <property type="entry name" value="Collagenase (Catalytic Domain)"/>
    <property type="match status" value="1"/>
</dbReference>
<proteinExistence type="predicted"/>
<dbReference type="RefSeq" id="WP_115899873.1">
    <property type="nucleotide sequence ID" value="NZ_QUNS01000001.1"/>
</dbReference>
<gene>
    <name evidence="1" type="ORF">C7448_101620</name>
</gene>
<dbReference type="InterPro" id="IPR024079">
    <property type="entry name" value="MetalloPept_cat_dom_sf"/>
</dbReference>